<dbReference type="RefSeq" id="WP_348387634.1">
    <property type="nucleotide sequence ID" value="NZ_CP134146.1"/>
</dbReference>
<sequence>MLGKLPKDKPQGLSHAMQRLYDVWPEPDDRDNEFFTNFKYSYISGVGKDEKVSRRDPSKVILVGDTYYVWYTRRATKSNPVGMDRCTGELPAVDWDLADIWYATSKDGFDWQEQGVAVSRTAAGQYGDRSATTPDILVFEDKYYLFFQTFTGTFQSEKGDHCDVSMAWADSANGPWTRCEHSILDLGSDDEWDGGAIHDPYPLVYQGRIWLFYKGQPISKEKDWLVRAQGVAIAENPHGPYVKPDINPLLNSGHETFLFPYKEGIAALLCVDGPEKNTIQYAADGINFNIMATVTCPPVAGGPFCPDAFNDSNNGQGVSWGLSHISESTINPNDARRVVESNSFLVRFDCDLQQGSKNAYFRNPRDQVGRYDEATFFQPTMALEPHIKADIISKGRTKKS</sequence>
<evidence type="ECO:0000256" key="3">
    <source>
        <dbReference type="ARBA" id="ARBA00023295"/>
    </source>
</evidence>
<organism evidence="5 6">
    <name type="scientific">Thalassotalea nanhaiensis</name>
    <dbReference type="NCBI Taxonomy" id="3065648"/>
    <lineage>
        <taxon>Bacteria</taxon>
        <taxon>Pseudomonadati</taxon>
        <taxon>Pseudomonadota</taxon>
        <taxon>Gammaproteobacteria</taxon>
        <taxon>Alteromonadales</taxon>
        <taxon>Colwelliaceae</taxon>
        <taxon>Thalassotalea</taxon>
    </lineage>
</organism>
<keyword evidence="2 4" id="KW-0378">Hydrolase</keyword>
<dbReference type="InterPro" id="IPR006710">
    <property type="entry name" value="Glyco_hydro_43"/>
</dbReference>
<protein>
    <submittedName>
        <fullName evidence="5">Family 43 glycosylhydrolase</fullName>
    </submittedName>
</protein>
<comment type="similarity">
    <text evidence="1 4">Belongs to the glycosyl hydrolase 43 family.</text>
</comment>
<dbReference type="Proteomes" id="UP001248581">
    <property type="component" value="Chromosome"/>
</dbReference>
<dbReference type="SUPFAM" id="SSF75005">
    <property type="entry name" value="Arabinanase/levansucrase/invertase"/>
    <property type="match status" value="1"/>
</dbReference>
<reference evidence="6" key="1">
    <citation type="submission" date="2023-09" db="EMBL/GenBank/DDBJ databases">
        <authorList>
            <person name="Li S."/>
            <person name="Li X."/>
            <person name="Zhang C."/>
            <person name="Zhao Z."/>
        </authorList>
    </citation>
    <scope>NUCLEOTIDE SEQUENCE [LARGE SCALE GENOMIC DNA]</scope>
    <source>
        <strain evidence="6">SQ345</strain>
    </source>
</reference>
<dbReference type="InterPro" id="IPR023296">
    <property type="entry name" value="Glyco_hydro_beta-prop_sf"/>
</dbReference>
<dbReference type="Pfam" id="PF04616">
    <property type="entry name" value="Glyco_hydro_43"/>
    <property type="match status" value="1"/>
</dbReference>
<keyword evidence="3 4" id="KW-0326">Glycosidase</keyword>
<dbReference type="Gene3D" id="2.115.10.20">
    <property type="entry name" value="Glycosyl hydrolase domain, family 43"/>
    <property type="match status" value="1"/>
</dbReference>
<evidence type="ECO:0000256" key="2">
    <source>
        <dbReference type="ARBA" id="ARBA00022801"/>
    </source>
</evidence>
<name>A0ABY9TI25_9GAMM</name>
<keyword evidence="6" id="KW-1185">Reference proteome</keyword>
<evidence type="ECO:0000256" key="1">
    <source>
        <dbReference type="ARBA" id="ARBA00009865"/>
    </source>
</evidence>
<proteinExistence type="inferred from homology"/>
<evidence type="ECO:0000313" key="5">
    <source>
        <dbReference type="EMBL" id="WNC68478.1"/>
    </source>
</evidence>
<accession>A0ABY9TI25</accession>
<dbReference type="EMBL" id="CP134146">
    <property type="protein sequence ID" value="WNC68478.1"/>
    <property type="molecule type" value="Genomic_DNA"/>
</dbReference>
<dbReference type="CDD" id="cd08992">
    <property type="entry name" value="GH117"/>
    <property type="match status" value="1"/>
</dbReference>
<evidence type="ECO:0000313" key="6">
    <source>
        <dbReference type="Proteomes" id="UP001248581"/>
    </source>
</evidence>
<evidence type="ECO:0000256" key="4">
    <source>
        <dbReference type="RuleBase" id="RU361187"/>
    </source>
</evidence>
<gene>
    <name evidence="5" type="ORF">RI845_18425</name>
</gene>